<keyword evidence="2" id="KW-0472">Membrane</keyword>
<dbReference type="AlphaFoldDB" id="A0A1G4IZZ4"/>
<dbReference type="Proteomes" id="UP000191024">
    <property type="component" value="Chromosome C"/>
</dbReference>
<accession>A0A1G4IZZ4</accession>
<gene>
    <name evidence="3" type="ORF">LAMI_0C00980G</name>
</gene>
<evidence type="ECO:0000313" key="4">
    <source>
        <dbReference type="Proteomes" id="UP000191024"/>
    </source>
</evidence>
<proteinExistence type="predicted"/>
<dbReference type="OrthoDB" id="4035759at2759"/>
<evidence type="ECO:0000313" key="3">
    <source>
        <dbReference type="EMBL" id="SCU82809.1"/>
    </source>
</evidence>
<reference evidence="4" key="1">
    <citation type="submission" date="2016-03" db="EMBL/GenBank/DDBJ databases">
        <authorList>
            <person name="Devillers H."/>
        </authorList>
    </citation>
    <scope>NUCLEOTIDE SEQUENCE [LARGE SCALE GENOMIC DNA]</scope>
</reference>
<keyword evidence="2" id="KW-1133">Transmembrane helix</keyword>
<sequence length="303" mass="33730">MITRSSVHTGLLFGIPTAVFVGVITSVPFLLPTWNESRKIEAADCRTAPTSVSVLRTIDEKTIGPVCHCPLHETSWTDVLDFLSNELMKVDPEWWLLSGCLLVMLLQEFVKKKPQQKDHQEDPQIVEKASIRVDDSVVGSPLGLRERALLQFQRNRSEPVDFRYGHPSEQDGFDLDISESTFNEFLQRFSAKSILSSRPSIQMSPDRTQQPERKAATFTENRTHGYQGKPLGETTGSGAASSSVPSSSTNPASVTLSISSPHDVLSRSSENSLNIYFTPQSHSLDDNKAIVTQEQVYSQPFNY</sequence>
<dbReference type="EMBL" id="LT598466">
    <property type="protein sequence ID" value="SCU82809.1"/>
    <property type="molecule type" value="Genomic_DNA"/>
</dbReference>
<protein>
    <submittedName>
        <fullName evidence="3">LAMI_0C00980g1_1</fullName>
    </submittedName>
</protein>
<evidence type="ECO:0000256" key="2">
    <source>
        <dbReference type="SAM" id="Phobius"/>
    </source>
</evidence>
<keyword evidence="4" id="KW-1185">Reference proteome</keyword>
<evidence type="ECO:0000256" key="1">
    <source>
        <dbReference type="SAM" id="MobiDB-lite"/>
    </source>
</evidence>
<name>A0A1G4IZZ4_9SACH</name>
<feature type="region of interest" description="Disordered" evidence="1">
    <location>
        <begin position="196"/>
        <end position="256"/>
    </location>
</feature>
<keyword evidence="2" id="KW-0812">Transmembrane</keyword>
<feature type="compositionally biased region" description="Low complexity" evidence="1">
    <location>
        <begin position="234"/>
        <end position="255"/>
    </location>
</feature>
<feature type="compositionally biased region" description="Polar residues" evidence="1">
    <location>
        <begin position="196"/>
        <end position="208"/>
    </location>
</feature>
<organism evidence="3 4">
    <name type="scientific">Lachancea mirantina</name>
    <dbReference type="NCBI Taxonomy" id="1230905"/>
    <lineage>
        <taxon>Eukaryota</taxon>
        <taxon>Fungi</taxon>
        <taxon>Dikarya</taxon>
        <taxon>Ascomycota</taxon>
        <taxon>Saccharomycotina</taxon>
        <taxon>Saccharomycetes</taxon>
        <taxon>Saccharomycetales</taxon>
        <taxon>Saccharomycetaceae</taxon>
        <taxon>Lachancea</taxon>
    </lineage>
</organism>
<feature type="transmembrane region" description="Helical" evidence="2">
    <location>
        <begin position="12"/>
        <end position="31"/>
    </location>
</feature>